<organism evidence="2 3">
    <name type="scientific">Ataeniobius toweri</name>
    <dbReference type="NCBI Taxonomy" id="208326"/>
    <lineage>
        <taxon>Eukaryota</taxon>
        <taxon>Metazoa</taxon>
        <taxon>Chordata</taxon>
        <taxon>Craniata</taxon>
        <taxon>Vertebrata</taxon>
        <taxon>Euteleostomi</taxon>
        <taxon>Actinopterygii</taxon>
        <taxon>Neopterygii</taxon>
        <taxon>Teleostei</taxon>
        <taxon>Neoteleostei</taxon>
        <taxon>Acanthomorphata</taxon>
        <taxon>Ovalentaria</taxon>
        <taxon>Atherinomorphae</taxon>
        <taxon>Cyprinodontiformes</taxon>
        <taxon>Goodeidae</taxon>
        <taxon>Ataeniobius</taxon>
    </lineage>
</organism>
<dbReference type="Proteomes" id="UP001345963">
    <property type="component" value="Unassembled WGS sequence"/>
</dbReference>
<evidence type="ECO:0000256" key="1">
    <source>
        <dbReference type="SAM" id="MobiDB-lite"/>
    </source>
</evidence>
<evidence type="ECO:0000313" key="2">
    <source>
        <dbReference type="EMBL" id="MED6247121.1"/>
    </source>
</evidence>
<proteinExistence type="predicted"/>
<sequence>MKGLTEKLRYPILTFCGNTVSSKSIKIDRLPTLKIRVQQEQQRREHPAKKRVTSGCPAGGEKKRSEPNSNEENGALQRHRPDLCSHGLGSGFGFWCIFD</sequence>
<accession>A0ABU7B9J5</accession>
<gene>
    <name evidence="2" type="ORF">ATANTOWER_030822</name>
</gene>
<comment type="caution">
    <text evidence="2">The sequence shown here is derived from an EMBL/GenBank/DDBJ whole genome shotgun (WGS) entry which is preliminary data.</text>
</comment>
<reference evidence="2 3" key="1">
    <citation type="submission" date="2021-07" db="EMBL/GenBank/DDBJ databases">
        <authorList>
            <person name="Palmer J.M."/>
        </authorList>
    </citation>
    <scope>NUCLEOTIDE SEQUENCE [LARGE SCALE GENOMIC DNA]</scope>
    <source>
        <strain evidence="2 3">AT_MEX2019</strain>
        <tissue evidence="2">Muscle</tissue>
    </source>
</reference>
<evidence type="ECO:0000313" key="3">
    <source>
        <dbReference type="Proteomes" id="UP001345963"/>
    </source>
</evidence>
<feature type="region of interest" description="Disordered" evidence="1">
    <location>
        <begin position="38"/>
        <end position="80"/>
    </location>
</feature>
<dbReference type="EMBL" id="JAHUTI010047736">
    <property type="protein sequence ID" value="MED6247121.1"/>
    <property type="molecule type" value="Genomic_DNA"/>
</dbReference>
<protein>
    <submittedName>
        <fullName evidence="2">Uncharacterized protein</fullName>
    </submittedName>
</protein>
<keyword evidence="3" id="KW-1185">Reference proteome</keyword>
<name>A0ABU7B9J5_9TELE</name>